<evidence type="ECO:0000313" key="6">
    <source>
        <dbReference type="EMBL" id="QDS97636.1"/>
    </source>
</evidence>
<keyword evidence="2 6" id="KW-0378">Hydrolase</keyword>
<evidence type="ECO:0000259" key="4">
    <source>
        <dbReference type="Pfam" id="PF07521"/>
    </source>
</evidence>
<dbReference type="OrthoDB" id="9803916at2"/>
<accession>A0A517MRY1</accession>
<proteinExistence type="predicted"/>
<dbReference type="RefSeq" id="WP_145058175.1">
    <property type="nucleotide sequence ID" value="NZ_CP036263.1"/>
</dbReference>
<dbReference type="PANTHER" id="PTHR23240:SF8">
    <property type="entry name" value="PROTEIN ARTEMIS"/>
    <property type="match status" value="1"/>
</dbReference>
<evidence type="ECO:0000256" key="1">
    <source>
        <dbReference type="ARBA" id="ARBA00022722"/>
    </source>
</evidence>
<dbReference type="AlphaFoldDB" id="A0A517MRY1"/>
<dbReference type="Proteomes" id="UP000319852">
    <property type="component" value="Chromosome"/>
</dbReference>
<dbReference type="GO" id="GO:0036297">
    <property type="term" value="P:interstrand cross-link repair"/>
    <property type="evidence" value="ECO:0007669"/>
    <property type="project" value="TreeGrafter"/>
</dbReference>
<feature type="domain" description="Metallo-beta-lactamase" evidence="5">
    <location>
        <begin position="27"/>
        <end position="142"/>
    </location>
</feature>
<organism evidence="6 7">
    <name type="scientific">Adhaeretor mobilis</name>
    <dbReference type="NCBI Taxonomy" id="1930276"/>
    <lineage>
        <taxon>Bacteria</taxon>
        <taxon>Pseudomonadati</taxon>
        <taxon>Planctomycetota</taxon>
        <taxon>Planctomycetia</taxon>
        <taxon>Pirellulales</taxon>
        <taxon>Lacipirellulaceae</taxon>
        <taxon>Adhaeretor</taxon>
    </lineage>
</organism>
<name>A0A517MRY1_9BACT</name>
<dbReference type="Pfam" id="PF12706">
    <property type="entry name" value="Lactamase_B_2"/>
    <property type="match status" value="1"/>
</dbReference>
<dbReference type="InterPro" id="IPR036866">
    <property type="entry name" value="RibonucZ/Hydroxyglut_hydro"/>
</dbReference>
<dbReference type="EMBL" id="CP036263">
    <property type="protein sequence ID" value="QDS97636.1"/>
    <property type="molecule type" value="Genomic_DNA"/>
</dbReference>
<evidence type="ECO:0000256" key="3">
    <source>
        <dbReference type="ARBA" id="ARBA00022839"/>
    </source>
</evidence>
<dbReference type="PANTHER" id="PTHR23240">
    <property type="entry name" value="DNA CROSS-LINK REPAIR PROTEIN PSO2/SNM1-RELATED"/>
    <property type="match status" value="1"/>
</dbReference>
<dbReference type="GO" id="GO:0006303">
    <property type="term" value="P:double-strand break repair via nonhomologous end joining"/>
    <property type="evidence" value="ECO:0007669"/>
    <property type="project" value="TreeGrafter"/>
</dbReference>
<dbReference type="InterPro" id="IPR001279">
    <property type="entry name" value="Metallo-B-lactamas"/>
</dbReference>
<reference evidence="6 7" key="1">
    <citation type="submission" date="2019-02" db="EMBL/GenBank/DDBJ databases">
        <title>Deep-cultivation of Planctomycetes and their phenomic and genomic characterization uncovers novel biology.</title>
        <authorList>
            <person name="Wiegand S."/>
            <person name="Jogler M."/>
            <person name="Boedeker C."/>
            <person name="Pinto D."/>
            <person name="Vollmers J."/>
            <person name="Rivas-Marin E."/>
            <person name="Kohn T."/>
            <person name="Peeters S.H."/>
            <person name="Heuer A."/>
            <person name="Rast P."/>
            <person name="Oberbeckmann S."/>
            <person name="Bunk B."/>
            <person name="Jeske O."/>
            <person name="Meyerdierks A."/>
            <person name="Storesund J.E."/>
            <person name="Kallscheuer N."/>
            <person name="Luecker S."/>
            <person name="Lage O.M."/>
            <person name="Pohl T."/>
            <person name="Merkel B.J."/>
            <person name="Hornburger P."/>
            <person name="Mueller R.-W."/>
            <person name="Bruemmer F."/>
            <person name="Labrenz M."/>
            <person name="Spormann A.M."/>
            <person name="Op den Camp H."/>
            <person name="Overmann J."/>
            <person name="Amann R."/>
            <person name="Jetten M.S.M."/>
            <person name="Mascher T."/>
            <person name="Medema M.H."/>
            <person name="Devos D.P."/>
            <person name="Kaster A.-K."/>
            <person name="Ovreas L."/>
            <person name="Rohde M."/>
            <person name="Galperin M.Y."/>
            <person name="Jogler C."/>
        </authorList>
    </citation>
    <scope>NUCLEOTIDE SEQUENCE [LARGE SCALE GENOMIC DNA]</scope>
    <source>
        <strain evidence="6 7">HG15A2</strain>
    </source>
</reference>
<dbReference type="GO" id="GO:0003684">
    <property type="term" value="F:damaged DNA binding"/>
    <property type="evidence" value="ECO:0007669"/>
    <property type="project" value="TreeGrafter"/>
</dbReference>
<feature type="domain" description="Zn-dependent metallo-hydrolase RNA specificity" evidence="4">
    <location>
        <begin position="266"/>
        <end position="317"/>
    </location>
</feature>
<dbReference type="EC" id="3.1.-.-" evidence="6"/>
<dbReference type="KEGG" id="amob:HG15A2_09000"/>
<keyword evidence="1" id="KW-0540">Nuclease</keyword>
<keyword evidence="7" id="KW-1185">Reference proteome</keyword>
<dbReference type="GO" id="GO:0035312">
    <property type="term" value="F:5'-3' DNA exonuclease activity"/>
    <property type="evidence" value="ECO:0007669"/>
    <property type="project" value="TreeGrafter"/>
</dbReference>
<protein>
    <submittedName>
        <fullName evidence="6">Ribonuclease</fullName>
        <ecNumber evidence="6">3.1.-.-</ecNumber>
    </submittedName>
</protein>
<evidence type="ECO:0000256" key="2">
    <source>
        <dbReference type="ARBA" id="ARBA00022801"/>
    </source>
</evidence>
<dbReference type="Pfam" id="PF07521">
    <property type="entry name" value="RMMBL"/>
    <property type="match status" value="1"/>
</dbReference>
<evidence type="ECO:0000259" key="5">
    <source>
        <dbReference type="Pfam" id="PF12706"/>
    </source>
</evidence>
<dbReference type="SUPFAM" id="SSF56281">
    <property type="entry name" value="Metallo-hydrolase/oxidoreductase"/>
    <property type="match status" value="1"/>
</dbReference>
<evidence type="ECO:0000313" key="7">
    <source>
        <dbReference type="Proteomes" id="UP000319852"/>
    </source>
</evidence>
<sequence>MFHWDRGLFLSRPRLAIDVQRQQPHGFISHAHHDHMARHTRAYCTPETGMLYRHRLGSGRTVVELPWGKPYDFGDVRLTTHPAGHCLGSAMLLVEGLKTPEGEQSLLYTGDFKLGNSATAKKADPPTADVLLTECTFGDPRFALPPREQTIEELILLVKATIDRGQTPVVHAYELGKAQEVTRILTSCGVAVLQHPAIFAVSQVYQQCGVDLGAVQCFDSELLEGRAVVTLPKRSAGYRLAGIARPVSIAVTGWAMDERSAGRWEVDHVLPLSDHADFTELLELVERVNPRQVYCLHGPRLKEFVAHLCELGHDAHLAHDGFQRRLF</sequence>
<gene>
    <name evidence="6" type="ORF">HG15A2_09000</name>
</gene>
<keyword evidence="3" id="KW-0269">Exonuclease</keyword>
<dbReference type="InterPro" id="IPR011108">
    <property type="entry name" value="RMMBL"/>
</dbReference>
<dbReference type="GO" id="GO:0000723">
    <property type="term" value="P:telomere maintenance"/>
    <property type="evidence" value="ECO:0007669"/>
    <property type="project" value="TreeGrafter"/>
</dbReference>
<dbReference type="Gene3D" id="3.60.15.10">
    <property type="entry name" value="Ribonuclease Z/Hydroxyacylglutathione hydrolase-like"/>
    <property type="match status" value="1"/>
</dbReference>